<evidence type="ECO:0000313" key="2">
    <source>
        <dbReference type="EMBL" id="CAJ1962663.1"/>
    </source>
</evidence>
<feature type="region of interest" description="Disordered" evidence="1">
    <location>
        <begin position="129"/>
        <end position="156"/>
    </location>
</feature>
<name>A0AAD2PWS6_9STRA</name>
<evidence type="ECO:0000256" key="1">
    <source>
        <dbReference type="SAM" id="MobiDB-lite"/>
    </source>
</evidence>
<protein>
    <submittedName>
        <fullName evidence="2">Uncharacterized protein</fullName>
    </submittedName>
</protein>
<dbReference type="EMBL" id="CAKOGP040002114">
    <property type="protein sequence ID" value="CAJ1962663.1"/>
    <property type="molecule type" value="Genomic_DNA"/>
</dbReference>
<dbReference type="AlphaFoldDB" id="A0AAD2PWS6"/>
<reference evidence="2" key="1">
    <citation type="submission" date="2023-08" db="EMBL/GenBank/DDBJ databases">
        <authorList>
            <person name="Audoor S."/>
            <person name="Bilcke G."/>
        </authorList>
    </citation>
    <scope>NUCLEOTIDE SEQUENCE</scope>
</reference>
<sequence>MSRNLKRYSSRKNQIRDFFNSPIYGSGACPLCENNATPENLNKHLNDNSNSKTCGDVHLELSLIKQASQPDLCDAKQQLYRTKCCPEETGVEEHVGPTVGTALGFLAVLILIKRILSLRVRVISNDDESVSSQSKYEQMEDGVRSDGVDSQKGSHSVAVKQIVVDRRSQVV</sequence>
<dbReference type="Proteomes" id="UP001295423">
    <property type="component" value="Unassembled WGS sequence"/>
</dbReference>
<organism evidence="2 3">
    <name type="scientific">Cylindrotheca closterium</name>
    <dbReference type="NCBI Taxonomy" id="2856"/>
    <lineage>
        <taxon>Eukaryota</taxon>
        <taxon>Sar</taxon>
        <taxon>Stramenopiles</taxon>
        <taxon>Ochrophyta</taxon>
        <taxon>Bacillariophyta</taxon>
        <taxon>Bacillariophyceae</taxon>
        <taxon>Bacillariophycidae</taxon>
        <taxon>Bacillariales</taxon>
        <taxon>Bacillariaceae</taxon>
        <taxon>Cylindrotheca</taxon>
    </lineage>
</organism>
<accession>A0AAD2PWS6</accession>
<keyword evidence="3" id="KW-1185">Reference proteome</keyword>
<dbReference type="PROSITE" id="PS51257">
    <property type="entry name" value="PROKAR_LIPOPROTEIN"/>
    <property type="match status" value="1"/>
</dbReference>
<gene>
    <name evidence="2" type="ORF">CYCCA115_LOCUS19794</name>
</gene>
<proteinExistence type="predicted"/>
<feature type="compositionally biased region" description="Basic and acidic residues" evidence="1">
    <location>
        <begin position="137"/>
        <end position="149"/>
    </location>
</feature>
<evidence type="ECO:0000313" key="3">
    <source>
        <dbReference type="Proteomes" id="UP001295423"/>
    </source>
</evidence>
<comment type="caution">
    <text evidence="2">The sequence shown here is derived from an EMBL/GenBank/DDBJ whole genome shotgun (WGS) entry which is preliminary data.</text>
</comment>